<gene>
    <name evidence="1" type="ORF">MERR_LOCUS755</name>
</gene>
<accession>A0A6D2HBW6</accession>
<evidence type="ECO:0000313" key="2">
    <source>
        <dbReference type="Proteomes" id="UP000467841"/>
    </source>
</evidence>
<dbReference type="EMBL" id="CACVBM020000044">
    <property type="protein sequence ID" value="CAA7013521.1"/>
    <property type="molecule type" value="Genomic_DNA"/>
</dbReference>
<protein>
    <submittedName>
        <fullName evidence="1">Uncharacterized protein</fullName>
    </submittedName>
</protein>
<evidence type="ECO:0000313" key="1">
    <source>
        <dbReference type="EMBL" id="CAA7013521.1"/>
    </source>
</evidence>
<sequence length="106" mass="11846">MFFGQTHLSLCLPVMSLSSDVVKSVRVVRDWLRDSQRSISITRSIEDDDGDGDWLDVSSEWKIASVVFGKDDVVHGGGIDLSWVGGERDLSRVRNAILRKLSSIIR</sequence>
<name>A0A6D2HBW6_9BRAS</name>
<comment type="caution">
    <text evidence="1">The sequence shown here is derived from an EMBL/GenBank/DDBJ whole genome shotgun (WGS) entry which is preliminary data.</text>
</comment>
<organism evidence="1 2">
    <name type="scientific">Microthlaspi erraticum</name>
    <dbReference type="NCBI Taxonomy" id="1685480"/>
    <lineage>
        <taxon>Eukaryota</taxon>
        <taxon>Viridiplantae</taxon>
        <taxon>Streptophyta</taxon>
        <taxon>Embryophyta</taxon>
        <taxon>Tracheophyta</taxon>
        <taxon>Spermatophyta</taxon>
        <taxon>Magnoliopsida</taxon>
        <taxon>eudicotyledons</taxon>
        <taxon>Gunneridae</taxon>
        <taxon>Pentapetalae</taxon>
        <taxon>rosids</taxon>
        <taxon>malvids</taxon>
        <taxon>Brassicales</taxon>
        <taxon>Brassicaceae</taxon>
        <taxon>Coluteocarpeae</taxon>
        <taxon>Microthlaspi</taxon>
    </lineage>
</organism>
<dbReference type="Proteomes" id="UP000467841">
    <property type="component" value="Unassembled WGS sequence"/>
</dbReference>
<reference evidence="1" key="1">
    <citation type="submission" date="2020-01" db="EMBL/GenBank/DDBJ databases">
        <authorList>
            <person name="Mishra B."/>
        </authorList>
    </citation>
    <scope>NUCLEOTIDE SEQUENCE [LARGE SCALE GENOMIC DNA]</scope>
</reference>
<keyword evidence="2" id="KW-1185">Reference proteome</keyword>
<proteinExistence type="predicted"/>
<dbReference type="AlphaFoldDB" id="A0A6D2HBW6"/>